<evidence type="ECO:0000256" key="1">
    <source>
        <dbReference type="SAM" id="MobiDB-lite"/>
    </source>
</evidence>
<dbReference type="EMBL" id="PXVD01000053">
    <property type="protein sequence ID" value="MDJ1372784.1"/>
    <property type="molecule type" value="Genomic_DNA"/>
</dbReference>
<comment type="caution">
    <text evidence="2">The sequence shown here is derived from an EMBL/GenBank/DDBJ whole genome shotgun (WGS) entry which is preliminary data.</text>
</comment>
<name>A0ABT7CCA6_9MICO</name>
<organism evidence="2 3">
    <name type="scientific">Gulosibacter molinativorax</name>
    <dbReference type="NCBI Taxonomy" id="256821"/>
    <lineage>
        <taxon>Bacteria</taxon>
        <taxon>Bacillati</taxon>
        <taxon>Actinomycetota</taxon>
        <taxon>Actinomycetes</taxon>
        <taxon>Micrococcales</taxon>
        <taxon>Microbacteriaceae</taxon>
        <taxon>Gulosibacter</taxon>
    </lineage>
</organism>
<reference evidence="2" key="2">
    <citation type="journal article" date="2022" name="Sci. Rep.">
        <title>In silico prediction of the enzymes involved in the degradation of the herbicide molinate by Gulosibacter molinativorax ON4T.</title>
        <authorList>
            <person name="Lopes A.R."/>
            <person name="Bunin E."/>
            <person name="Viana A.T."/>
            <person name="Froufe H."/>
            <person name="Munoz-Merida A."/>
            <person name="Pinho D."/>
            <person name="Figueiredo J."/>
            <person name="Barroso C."/>
            <person name="Vaz-Moreira I."/>
            <person name="Bellanger X."/>
            <person name="Egas C."/>
            <person name="Nunes O.C."/>
        </authorList>
    </citation>
    <scope>NUCLEOTIDE SEQUENCE</scope>
    <source>
        <strain evidence="2">ON4</strain>
    </source>
</reference>
<feature type="compositionally biased region" description="Basic and acidic residues" evidence="1">
    <location>
        <begin position="69"/>
        <end position="85"/>
    </location>
</feature>
<dbReference type="RefSeq" id="WP_106486736.1">
    <property type="nucleotide sequence ID" value="NZ_CP028426.1"/>
</dbReference>
<keyword evidence="3" id="KW-1185">Reference proteome</keyword>
<evidence type="ECO:0000313" key="2">
    <source>
        <dbReference type="EMBL" id="MDJ1372784.1"/>
    </source>
</evidence>
<gene>
    <name evidence="2" type="ORF">C7K25_15720</name>
</gene>
<evidence type="ECO:0000313" key="3">
    <source>
        <dbReference type="Proteomes" id="UP001170379"/>
    </source>
</evidence>
<dbReference type="Proteomes" id="UP001170379">
    <property type="component" value="Unassembled WGS sequence"/>
</dbReference>
<reference evidence="2" key="1">
    <citation type="submission" date="2018-03" db="EMBL/GenBank/DDBJ databases">
        <authorList>
            <person name="Nunes O.C."/>
            <person name="Lopes A.R."/>
            <person name="Froufe H."/>
            <person name="Munoz-Merida A."/>
            <person name="Barroso C."/>
            <person name="Egas C."/>
        </authorList>
    </citation>
    <scope>NUCLEOTIDE SEQUENCE</scope>
    <source>
        <strain evidence="2">ON4</strain>
    </source>
</reference>
<sequence length="93" mass="9926">MADVKPGEGTYAVTAAVAVVRLLDGSERYVYRNGRFDAAGADAASVAHLESVGLVRKEPVPVEEAETTETPKEPEKSEAPEDPKPATRSRTTK</sequence>
<accession>A0ABT7CCA6</accession>
<feature type="region of interest" description="Disordered" evidence="1">
    <location>
        <begin position="57"/>
        <end position="93"/>
    </location>
</feature>
<protein>
    <submittedName>
        <fullName evidence="2">Uncharacterized protein</fullName>
    </submittedName>
</protein>
<proteinExistence type="predicted"/>